<feature type="domain" description="FAD-binding" evidence="2">
    <location>
        <begin position="17"/>
        <end position="356"/>
    </location>
</feature>
<protein>
    <submittedName>
        <fullName evidence="3">2-polyprenyl-6-methoxyphenol hydroxylase-like FAD-dependent oxidoreductase</fullName>
    </submittedName>
</protein>
<sequence length="432" mass="46919">MATSHDSSGSGPATRTTTCAIAGAGPAGLVLGLLLARAGISVTVLEKHADFLRDFRGDTVHPSTMALLDDLGLFDRFDDLPQSRLSHLQLPDAEGNGVVLVDFRRLPVQHRYIAMVPQWDLLNLLAEAAATEPNFTLLTQHEVTDVVRDKGRVIGVDYRSPDGEGRLLADLTVACDGRWSTVRRAASLPVKETPVGFDVWWYRIDTGRDIGNALLPRAYQNRIAIVIPREGYLQVAQLGLKGANAEIRAQGIEAFRAQAAELLPEVAEEVTSIESMDDVKHLAVRVDRLRRWYGPGVLCIGDAAHAMSPVGGIGINLAIQDAVAAARLLATPLRRGIFGTHGGQRLLAQVQRRRLVPTILLQGLQRLAHAVVIMPVLQDRRSLQVPALVSQVLQRAPWLSAVPAFIVGVGPRSEKIPRWARRPVPPASNVSV</sequence>
<evidence type="ECO:0000256" key="1">
    <source>
        <dbReference type="ARBA" id="ARBA00023002"/>
    </source>
</evidence>
<gene>
    <name evidence="3" type="ORF">J2S62_000855</name>
</gene>
<dbReference type="InterPro" id="IPR002938">
    <property type="entry name" value="FAD-bd"/>
</dbReference>
<evidence type="ECO:0000313" key="4">
    <source>
        <dbReference type="Proteomes" id="UP001183794"/>
    </source>
</evidence>
<reference evidence="3 4" key="1">
    <citation type="submission" date="2023-07" db="EMBL/GenBank/DDBJ databases">
        <title>Sequencing the genomes of 1000 actinobacteria strains.</title>
        <authorList>
            <person name="Klenk H.-P."/>
        </authorList>
    </citation>
    <scope>NUCLEOTIDE SEQUENCE [LARGE SCALE GENOMIC DNA]</scope>
    <source>
        <strain evidence="3 4">DSM 22966</strain>
    </source>
</reference>
<name>A0ABU2AZ27_9MICC</name>
<dbReference type="Gene3D" id="3.50.50.60">
    <property type="entry name" value="FAD/NAD(P)-binding domain"/>
    <property type="match status" value="2"/>
</dbReference>
<dbReference type="SUPFAM" id="SSF51905">
    <property type="entry name" value="FAD/NAD(P)-binding domain"/>
    <property type="match status" value="1"/>
</dbReference>
<evidence type="ECO:0000259" key="2">
    <source>
        <dbReference type="Pfam" id="PF01494"/>
    </source>
</evidence>
<dbReference type="NCBIfam" id="NF004833">
    <property type="entry name" value="PRK06185.1-1"/>
    <property type="match status" value="1"/>
</dbReference>
<dbReference type="InterPro" id="IPR050631">
    <property type="entry name" value="PheA/TfdB_FAD_monoxygenase"/>
</dbReference>
<comment type="caution">
    <text evidence="3">The sequence shown here is derived from an EMBL/GenBank/DDBJ whole genome shotgun (WGS) entry which is preliminary data.</text>
</comment>
<dbReference type="RefSeq" id="WP_310171747.1">
    <property type="nucleotide sequence ID" value="NZ_BAABHE010000002.1"/>
</dbReference>
<dbReference type="Proteomes" id="UP001183794">
    <property type="component" value="Unassembled WGS sequence"/>
</dbReference>
<dbReference type="InterPro" id="IPR036188">
    <property type="entry name" value="FAD/NAD-bd_sf"/>
</dbReference>
<organism evidence="3 4">
    <name type="scientific">Enteractinococcus fodinae</name>
    <dbReference type="NCBI Taxonomy" id="684663"/>
    <lineage>
        <taxon>Bacteria</taxon>
        <taxon>Bacillati</taxon>
        <taxon>Actinomycetota</taxon>
        <taxon>Actinomycetes</taxon>
        <taxon>Micrococcales</taxon>
        <taxon>Micrococcaceae</taxon>
    </lineage>
</organism>
<proteinExistence type="predicted"/>
<keyword evidence="4" id="KW-1185">Reference proteome</keyword>
<dbReference type="PRINTS" id="PR00420">
    <property type="entry name" value="RNGMNOXGNASE"/>
</dbReference>
<accession>A0ABU2AZ27</accession>
<dbReference type="PANTHER" id="PTHR43476">
    <property type="entry name" value="3-(3-HYDROXY-PHENYL)PROPIONATE/3-HYDROXYCINNAMIC ACID HYDROXYLASE"/>
    <property type="match status" value="1"/>
</dbReference>
<dbReference type="PANTHER" id="PTHR43476:SF5">
    <property type="entry name" value="FAD-DEPENDENT MONOOXYGENASE"/>
    <property type="match status" value="1"/>
</dbReference>
<dbReference type="Pfam" id="PF01494">
    <property type="entry name" value="FAD_binding_3"/>
    <property type="match status" value="1"/>
</dbReference>
<dbReference type="EMBL" id="JAVDYJ010000001">
    <property type="protein sequence ID" value="MDR7346598.1"/>
    <property type="molecule type" value="Genomic_DNA"/>
</dbReference>
<keyword evidence="1" id="KW-0560">Oxidoreductase</keyword>
<evidence type="ECO:0000313" key="3">
    <source>
        <dbReference type="EMBL" id="MDR7346598.1"/>
    </source>
</evidence>